<organism evidence="3 4">
    <name type="scientific">Streptomyces alboflavus</name>
    <dbReference type="NCBI Taxonomy" id="67267"/>
    <lineage>
        <taxon>Bacteria</taxon>
        <taxon>Bacillati</taxon>
        <taxon>Actinomycetota</taxon>
        <taxon>Actinomycetes</taxon>
        <taxon>Kitasatosporales</taxon>
        <taxon>Streptomycetaceae</taxon>
        <taxon>Streptomyces</taxon>
    </lineage>
</organism>
<dbReference type="Proteomes" id="UP000195880">
    <property type="component" value="Chromosome"/>
</dbReference>
<dbReference type="InterPro" id="IPR036866">
    <property type="entry name" value="RibonucZ/Hydroxyglut_hydro"/>
</dbReference>
<evidence type="ECO:0000259" key="2">
    <source>
        <dbReference type="SMART" id="SM00849"/>
    </source>
</evidence>
<name>A0A1Z1WJD6_9ACTN</name>
<keyword evidence="4" id="KW-1185">Reference proteome</keyword>
<evidence type="ECO:0000256" key="1">
    <source>
        <dbReference type="SAM" id="MobiDB-lite"/>
    </source>
</evidence>
<dbReference type="Gene3D" id="3.60.15.10">
    <property type="entry name" value="Ribonuclease Z/Hydroxyacylglutathione hydrolase-like"/>
    <property type="match status" value="1"/>
</dbReference>
<feature type="region of interest" description="Disordered" evidence="1">
    <location>
        <begin position="1"/>
        <end position="31"/>
    </location>
</feature>
<dbReference type="CDD" id="cd16282">
    <property type="entry name" value="metallo-hydrolase-like_MBL-fold"/>
    <property type="match status" value="1"/>
</dbReference>
<gene>
    <name evidence="3" type="ORF">SMD44_06037</name>
</gene>
<dbReference type="InterPro" id="IPR050855">
    <property type="entry name" value="NDM-1-like"/>
</dbReference>
<evidence type="ECO:0000313" key="3">
    <source>
        <dbReference type="EMBL" id="ARX86565.1"/>
    </source>
</evidence>
<dbReference type="PANTHER" id="PTHR42951">
    <property type="entry name" value="METALLO-BETA-LACTAMASE DOMAIN-CONTAINING"/>
    <property type="match status" value="1"/>
</dbReference>
<dbReference type="eggNOG" id="COG0491">
    <property type="taxonomic scope" value="Bacteria"/>
</dbReference>
<evidence type="ECO:0000313" key="4">
    <source>
        <dbReference type="Proteomes" id="UP000195880"/>
    </source>
</evidence>
<dbReference type="SMART" id="SM00849">
    <property type="entry name" value="Lactamase_B"/>
    <property type="match status" value="1"/>
</dbReference>
<dbReference type="AlphaFoldDB" id="A0A1Z1WJD6"/>
<dbReference type="SUPFAM" id="SSF56281">
    <property type="entry name" value="Metallo-hydrolase/oxidoreductase"/>
    <property type="match status" value="1"/>
</dbReference>
<dbReference type="OrthoDB" id="2273115at2"/>
<reference evidence="3 4" key="1">
    <citation type="submission" date="2017-05" db="EMBL/GenBank/DDBJ databases">
        <title>Streptomyces alboflavus Genome sequencing and assembly.</title>
        <authorList>
            <person name="Wang Y."/>
            <person name="Du B."/>
            <person name="Ding Y."/>
            <person name="Liu H."/>
            <person name="Hou Q."/>
            <person name="Liu K."/>
            <person name="Wang C."/>
            <person name="Yao L."/>
        </authorList>
    </citation>
    <scope>NUCLEOTIDE SEQUENCE [LARGE SCALE GENOMIC DNA]</scope>
    <source>
        <strain evidence="3 4">MDJK44</strain>
    </source>
</reference>
<dbReference type="PANTHER" id="PTHR42951:SF4">
    <property type="entry name" value="ACYL-COENZYME A THIOESTERASE MBLAC2"/>
    <property type="match status" value="1"/>
</dbReference>
<dbReference type="RefSeq" id="WP_087885919.1">
    <property type="nucleotide sequence ID" value="NZ_CP021748.1"/>
</dbReference>
<dbReference type="STRING" id="67267.GCA_000716675_05996"/>
<feature type="domain" description="Metallo-beta-lactamase" evidence="2">
    <location>
        <begin position="54"/>
        <end position="246"/>
    </location>
</feature>
<sequence length="317" mass="33713">MSETASRGAPEDAPAEVAEGAPDLTSTPPPIVRGAPVEVADGVHVIPDGRVELVPNVGIVVGAHAALVVDTGIGPRNGAYVLERARELAGDRKLYLTLTHFHPEHGFGAQAFKGAAVIVYNQGQRDELRRKGTAYLDMFKGLGDAVAAELEGVTLVEPDMTYEGSVELDLGGRVAELRPVGPAHTASDQIVLVDGRVLFGGDLLETRIFPIAPYFPPYDTDVDGDRWIAVLDELLALGPEIVVPGHGEVTDAALIRDVRDYLVYVRAETHRLRGEGASADETAAAVDQAARARWSTWDRPEWIGLAARAFYAAGGAA</sequence>
<dbReference type="EMBL" id="CP021748">
    <property type="protein sequence ID" value="ARX86565.1"/>
    <property type="molecule type" value="Genomic_DNA"/>
</dbReference>
<dbReference type="Pfam" id="PF00753">
    <property type="entry name" value="Lactamase_B"/>
    <property type="match status" value="1"/>
</dbReference>
<proteinExistence type="predicted"/>
<accession>A0A1Z1WJD6</accession>
<protein>
    <submittedName>
        <fullName evidence="3">Beta-lactamase</fullName>
    </submittedName>
</protein>
<dbReference type="InterPro" id="IPR001279">
    <property type="entry name" value="Metallo-B-lactamas"/>
</dbReference>
<dbReference type="KEGG" id="salf:SMD44_06037"/>